<dbReference type="AlphaFoldDB" id="A0A1X1EJT7"/>
<dbReference type="EMBL" id="MLJI01000002">
    <property type="protein sequence ID" value="ORM89175.1"/>
    <property type="molecule type" value="Genomic_DNA"/>
</dbReference>
<keyword evidence="2" id="KW-1185">Reference proteome</keyword>
<dbReference type="RefSeq" id="WP_084878863.1">
    <property type="nucleotide sequence ID" value="NZ_JAGGMY010000006.1"/>
</dbReference>
<evidence type="ECO:0000313" key="2">
    <source>
        <dbReference type="Proteomes" id="UP000193749"/>
    </source>
</evidence>
<dbReference type="Proteomes" id="UP000193749">
    <property type="component" value="Unassembled WGS sequence"/>
</dbReference>
<dbReference type="STRING" id="55209.HA50_21210"/>
<sequence length="77" mass="8234">MALHNFTLALPDATAETEGLEDALFIAGCSDALVYFNGTSVYLEFDRESDSLNKAITTAIRDVEGAGFKAQLETVSS</sequence>
<gene>
    <name evidence="1" type="ORF">HA50_21210</name>
</gene>
<accession>A0A1X1EJT7</accession>
<dbReference type="OrthoDB" id="1525365at2"/>
<evidence type="ECO:0000313" key="1">
    <source>
        <dbReference type="EMBL" id="ORM89175.1"/>
    </source>
</evidence>
<organism evidence="1 2">
    <name type="scientific">Pantoea cypripedii</name>
    <name type="common">Pectobacterium cypripedii</name>
    <name type="synonym">Erwinia cypripedii</name>
    <dbReference type="NCBI Taxonomy" id="55209"/>
    <lineage>
        <taxon>Bacteria</taxon>
        <taxon>Pseudomonadati</taxon>
        <taxon>Pseudomonadota</taxon>
        <taxon>Gammaproteobacteria</taxon>
        <taxon>Enterobacterales</taxon>
        <taxon>Erwiniaceae</taxon>
        <taxon>Pantoea</taxon>
    </lineage>
</organism>
<proteinExistence type="predicted"/>
<reference evidence="1 2" key="1">
    <citation type="journal article" date="2017" name="Antonie Van Leeuwenhoek">
        <title>Phylogenomic resolution of the bacterial genus Pantoea and its relationship with Erwinia and Tatumella.</title>
        <authorList>
            <person name="Palmer M."/>
            <person name="Steenkamp E.T."/>
            <person name="Coetzee M.P."/>
            <person name="Chan W.Y."/>
            <person name="van Zyl E."/>
            <person name="De Maayer P."/>
            <person name="Coutinho T.A."/>
            <person name="Blom J."/>
            <person name="Smits T.H."/>
            <person name="Duffy B."/>
            <person name="Venter S.N."/>
        </authorList>
    </citation>
    <scope>NUCLEOTIDE SEQUENCE [LARGE SCALE GENOMIC DNA]</scope>
    <source>
        <strain evidence="1 2">LMG 2657</strain>
    </source>
</reference>
<protein>
    <submittedName>
        <fullName evidence="1">Uncharacterized protein</fullName>
    </submittedName>
</protein>
<comment type="caution">
    <text evidence="1">The sequence shown here is derived from an EMBL/GenBank/DDBJ whole genome shotgun (WGS) entry which is preliminary data.</text>
</comment>
<name>A0A1X1EJT7_PANCY</name>